<dbReference type="Pfam" id="PF00656">
    <property type="entry name" value="Peptidase_C14"/>
    <property type="match status" value="1"/>
</dbReference>
<proteinExistence type="predicted"/>
<dbReference type="Proteomes" id="UP001597405">
    <property type="component" value="Unassembled WGS sequence"/>
</dbReference>
<accession>A0ABW4UF39</accession>
<dbReference type="PANTHER" id="PTHR48104">
    <property type="entry name" value="METACASPASE-4"/>
    <property type="match status" value="1"/>
</dbReference>
<evidence type="ECO:0000259" key="1">
    <source>
        <dbReference type="Pfam" id="PF00656"/>
    </source>
</evidence>
<dbReference type="InterPro" id="IPR050452">
    <property type="entry name" value="Metacaspase"/>
</dbReference>
<gene>
    <name evidence="2" type="ORF">ACFSOZ_24160</name>
</gene>
<dbReference type="Gene3D" id="3.40.50.1460">
    <property type="match status" value="1"/>
</dbReference>
<dbReference type="EMBL" id="JBHUGZ010000016">
    <property type="protein sequence ID" value="MFD1985554.1"/>
    <property type="molecule type" value="Genomic_DNA"/>
</dbReference>
<comment type="caution">
    <text evidence="2">The sequence shown here is derived from an EMBL/GenBank/DDBJ whole genome shotgun (WGS) entry which is preliminary data.</text>
</comment>
<keyword evidence="3" id="KW-1185">Reference proteome</keyword>
<dbReference type="InterPro" id="IPR011600">
    <property type="entry name" value="Pept_C14_caspase"/>
</dbReference>
<evidence type="ECO:0000313" key="2">
    <source>
        <dbReference type="EMBL" id="MFD1985554.1"/>
    </source>
</evidence>
<name>A0ABW4UF39_9HYPH</name>
<dbReference type="RefSeq" id="WP_379101945.1">
    <property type="nucleotide sequence ID" value="NZ_JBHUGZ010000016.1"/>
</dbReference>
<feature type="domain" description="Peptidase C14 caspase" evidence="1">
    <location>
        <begin position="11"/>
        <end position="275"/>
    </location>
</feature>
<dbReference type="SUPFAM" id="SSF52129">
    <property type="entry name" value="Caspase-like"/>
    <property type="match status" value="1"/>
</dbReference>
<dbReference type="PANTHER" id="PTHR48104:SF30">
    <property type="entry name" value="METACASPASE-1"/>
    <property type="match status" value="1"/>
</dbReference>
<reference evidence="3" key="1">
    <citation type="journal article" date="2019" name="Int. J. Syst. Evol. Microbiol.">
        <title>The Global Catalogue of Microorganisms (GCM) 10K type strain sequencing project: providing services to taxonomists for standard genome sequencing and annotation.</title>
        <authorList>
            <consortium name="The Broad Institute Genomics Platform"/>
            <consortium name="The Broad Institute Genome Sequencing Center for Infectious Disease"/>
            <person name="Wu L."/>
            <person name="Ma J."/>
        </authorList>
    </citation>
    <scope>NUCLEOTIDE SEQUENCE [LARGE SCALE GENOMIC DNA]</scope>
    <source>
        <strain evidence="3">CGMCC 1.16225</strain>
    </source>
</reference>
<protein>
    <submittedName>
        <fullName evidence="2">Caspase domain-containing protein</fullName>
    </submittedName>
</protein>
<sequence>MTNGRETTSAKRRAVVVGINDYQDGNNHLPSCINDVKAFEKTLKEDYAFQDIVRLVDSEAAVANVTVALKRLFADASPDDRLVFFFSGHGSTELRSGVVEQCMVLYDGFLFDDVLSQMSQSLPPGIFTLVADCCFSGGLEKRLRVAASTECGAANRARVKAYTHPTSEKCIEYGYADNNATEAKRFGQATFLGGSKVRAASPSSRAQLNGVLLSACLENETASASNDLTGGKSAFTFALLHSLKELGRGAALGALTRAVQLTIDNIGLTQTPTLKEPPNPGDLRFRTFINFGAAKADETSETATDLTSGPLEVIERVLTGELTMDVSTLIQMLISGAKENTSAKQTISPMDSAILTSAIASMIAAAGKELQPDANSSSLLDQAFLDELAKDQRSADQKLFGISNATLMSTIASIIRAAVKGQQPEKIEKNLLGHAIRVAPMIAAIVRAVIKSQQSSEVEKSHAIRVVHDLIKDQPLINQTRA</sequence>
<evidence type="ECO:0000313" key="3">
    <source>
        <dbReference type="Proteomes" id="UP001597405"/>
    </source>
</evidence>
<dbReference type="InterPro" id="IPR029030">
    <property type="entry name" value="Caspase-like_dom_sf"/>
</dbReference>
<organism evidence="2 3">
    <name type="scientific">Mesorhizobium newzealandense</name>
    <dbReference type="NCBI Taxonomy" id="1300302"/>
    <lineage>
        <taxon>Bacteria</taxon>
        <taxon>Pseudomonadati</taxon>
        <taxon>Pseudomonadota</taxon>
        <taxon>Alphaproteobacteria</taxon>
        <taxon>Hyphomicrobiales</taxon>
        <taxon>Phyllobacteriaceae</taxon>
        <taxon>Mesorhizobium</taxon>
    </lineage>
</organism>